<comment type="caution">
    <text evidence="4">The sequence shown here is derived from an EMBL/GenBank/DDBJ whole genome shotgun (WGS) entry which is preliminary data.</text>
</comment>
<dbReference type="SUPFAM" id="SSF56801">
    <property type="entry name" value="Acetyl-CoA synthetase-like"/>
    <property type="match status" value="1"/>
</dbReference>
<name>A0A3M7QBC1_BRAPC</name>
<proteinExistence type="inferred from homology"/>
<evidence type="ECO:0000313" key="4">
    <source>
        <dbReference type="EMBL" id="RNA08623.1"/>
    </source>
</evidence>
<dbReference type="Gene3D" id="3.40.50.12780">
    <property type="entry name" value="N-terminal domain of ligase-like"/>
    <property type="match status" value="1"/>
</dbReference>
<accession>A0A3M7QBC1</accession>
<dbReference type="GO" id="GO:0031956">
    <property type="term" value="F:medium-chain fatty acid-CoA ligase activity"/>
    <property type="evidence" value="ECO:0007669"/>
    <property type="project" value="TreeGrafter"/>
</dbReference>
<dbReference type="InterPro" id="IPR000873">
    <property type="entry name" value="AMP-dep_synth/lig_dom"/>
</dbReference>
<dbReference type="Gene3D" id="3.30.300.30">
    <property type="match status" value="1"/>
</dbReference>
<keyword evidence="5" id="KW-1185">Reference proteome</keyword>
<dbReference type="AlphaFoldDB" id="A0A3M7QBC1"/>
<dbReference type="EMBL" id="REGN01006685">
    <property type="protein sequence ID" value="RNA08623.1"/>
    <property type="molecule type" value="Genomic_DNA"/>
</dbReference>
<gene>
    <name evidence="4" type="ORF">BpHYR1_022415</name>
</gene>
<dbReference type="InterPro" id="IPR045851">
    <property type="entry name" value="AMP-bd_C_sf"/>
</dbReference>
<evidence type="ECO:0000313" key="5">
    <source>
        <dbReference type="Proteomes" id="UP000276133"/>
    </source>
</evidence>
<comment type="similarity">
    <text evidence="1">Belongs to the ATP-dependent AMP-binding enzyme family.</text>
</comment>
<evidence type="ECO:0000256" key="1">
    <source>
        <dbReference type="ARBA" id="ARBA00006432"/>
    </source>
</evidence>
<dbReference type="Pfam" id="PF13193">
    <property type="entry name" value="AMP-binding_C"/>
    <property type="match status" value="1"/>
</dbReference>
<dbReference type="GO" id="GO:0006631">
    <property type="term" value="P:fatty acid metabolic process"/>
    <property type="evidence" value="ECO:0007669"/>
    <property type="project" value="TreeGrafter"/>
</dbReference>
<organism evidence="4 5">
    <name type="scientific">Brachionus plicatilis</name>
    <name type="common">Marine rotifer</name>
    <name type="synonym">Brachionus muelleri</name>
    <dbReference type="NCBI Taxonomy" id="10195"/>
    <lineage>
        <taxon>Eukaryota</taxon>
        <taxon>Metazoa</taxon>
        <taxon>Spiralia</taxon>
        <taxon>Gnathifera</taxon>
        <taxon>Rotifera</taxon>
        <taxon>Eurotatoria</taxon>
        <taxon>Monogononta</taxon>
        <taxon>Pseudotrocha</taxon>
        <taxon>Ploima</taxon>
        <taxon>Brachionidae</taxon>
        <taxon>Brachionus</taxon>
    </lineage>
</organism>
<protein>
    <submittedName>
        <fullName evidence="4">Acyl-synthetase family member mitochondrial isoform X1</fullName>
    </submittedName>
</protein>
<dbReference type="InterPro" id="IPR025110">
    <property type="entry name" value="AMP-bd_C"/>
</dbReference>
<feature type="domain" description="AMP-dependent synthetase/ligase" evidence="2">
    <location>
        <begin position="34"/>
        <end position="426"/>
    </location>
</feature>
<sequence>MLKKIFSHRSVWSNNLPIRNYQFLSYVAENKLEKKKFLKDKYSQFSFEEIVNLSKHLSANLIQTLRLNEPNLLNNQKIGIYCSNNYTYLISILSIWMLNGVPFVLNKTHPANYIKQFIDDFQCKLIINGVESPLASSDFDSMLNQKQIFNFRLNETNFLDLKNQKLLLGSNIPNTFDELSKFLTTDENQKASFLLVTSGTSGKPKGVVITFRNLLSSIETMTQAYKWTPENHILNPLPLNHYSGLVYCLLTPFLVGASVDLMAKFSASKAWQSLITDRSVNSFIAVPTIYTQLVNEYNESLKGQVPRDLIKRSLKRMKFIGSGSAPLNVRTFNEWSELTEYPMVERYGMTEIGMALSTPLVETENFRRIGGTVGRPCGQVAVRIYDHINNRVLIESDSENDFYGTECDDIFGELQINGPTVFKEYFNFPVLTKESFSEDGWFKTGDTARYLKDLNVYKIVGRTSVDVIKSGGHKISALDVEKEILAHGDIDDVAVIGLTDQVWGQRVFALISLKKKTTQFDQDEFLKWCRLRMPKYCVPSVIKLVDQIPKNQLGKVNKKELIQFYENSKF</sequence>
<dbReference type="PANTHER" id="PTHR43201:SF8">
    <property type="entry name" value="ACYL-COA SYNTHETASE FAMILY MEMBER 3"/>
    <property type="match status" value="1"/>
</dbReference>
<dbReference type="Proteomes" id="UP000276133">
    <property type="component" value="Unassembled WGS sequence"/>
</dbReference>
<dbReference type="OrthoDB" id="2962993at2759"/>
<reference evidence="4 5" key="1">
    <citation type="journal article" date="2018" name="Sci. Rep.">
        <title>Genomic signatures of local adaptation to the degree of environmental predictability in rotifers.</title>
        <authorList>
            <person name="Franch-Gras L."/>
            <person name="Hahn C."/>
            <person name="Garcia-Roger E.M."/>
            <person name="Carmona M.J."/>
            <person name="Serra M."/>
            <person name="Gomez A."/>
        </authorList>
    </citation>
    <scope>NUCLEOTIDE SEQUENCE [LARGE SCALE GENOMIC DNA]</scope>
    <source>
        <strain evidence="4">HYR1</strain>
    </source>
</reference>
<evidence type="ECO:0000259" key="2">
    <source>
        <dbReference type="Pfam" id="PF00501"/>
    </source>
</evidence>
<feature type="domain" description="AMP-binding enzyme C-terminal" evidence="3">
    <location>
        <begin position="480"/>
        <end position="555"/>
    </location>
</feature>
<dbReference type="Pfam" id="PF00501">
    <property type="entry name" value="AMP-binding"/>
    <property type="match status" value="1"/>
</dbReference>
<evidence type="ECO:0000259" key="3">
    <source>
        <dbReference type="Pfam" id="PF13193"/>
    </source>
</evidence>
<dbReference type="STRING" id="10195.A0A3M7QBC1"/>
<dbReference type="PANTHER" id="PTHR43201">
    <property type="entry name" value="ACYL-COA SYNTHETASE"/>
    <property type="match status" value="1"/>
</dbReference>
<dbReference type="InterPro" id="IPR042099">
    <property type="entry name" value="ANL_N_sf"/>
</dbReference>